<dbReference type="GO" id="GO:0008194">
    <property type="term" value="F:UDP-glycosyltransferase activity"/>
    <property type="evidence" value="ECO:0007669"/>
    <property type="project" value="InterPro"/>
</dbReference>
<reference evidence="3 5" key="2">
    <citation type="submission" date="2016-11" db="EMBL/GenBank/DDBJ databases">
        <title>Genome sequencing of Amycolatopsis regifaucium.</title>
        <authorList>
            <person name="Mayilraj S."/>
            <person name="Kaur N."/>
        </authorList>
    </citation>
    <scope>NUCLEOTIDE SEQUENCE [LARGE SCALE GENOMIC DNA]</scope>
    <source>
        <strain evidence="3 5">GY080</strain>
    </source>
</reference>
<dbReference type="Pfam" id="PF06722">
    <property type="entry name" value="EryCIII-like_C"/>
    <property type="match status" value="1"/>
</dbReference>
<dbReference type="EMBL" id="LQCI01000002">
    <property type="protein sequence ID" value="KZB88387.1"/>
    <property type="molecule type" value="Genomic_DNA"/>
</dbReference>
<dbReference type="CDD" id="cd03784">
    <property type="entry name" value="GT1_Gtf-like"/>
    <property type="match status" value="1"/>
</dbReference>
<dbReference type="EMBL" id="LOBU02000001">
    <property type="protein sequence ID" value="OKA11498.1"/>
    <property type="molecule type" value="Genomic_DNA"/>
</dbReference>
<keyword evidence="5" id="KW-1185">Reference proteome</keyword>
<dbReference type="GO" id="GO:0017000">
    <property type="term" value="P:antibiotic biosynthetic process"/>
    <property type="evidence" value="ECO:0007669"/>
    <property type="project" value="UniProtKB-ARBA"/>
</dbReference>
<evidence type="ECO:0000259" key="1">
    <source>
        <dbReference type="Pfam" id="PF06722"/>
    </source>
</evidence>
<feature type="domain" description="Erythromycin biosynthesis protein CIII-like C-terminal" evidence="1">
    <location>
        <begin position="290"/>
        <end position="427"/>
    </location>
</feature>
<dbReference type="PANTHER" id="PTHR48050">
    <property type="entry name" value="STEROL 3-BETA-GLUCOSYLTRANSFERASE"/>
    <property type="match status" value="1"/>
</dbReference>
<organism evidence="2 4">
    <name type="scientific">Amycolatopsis regifaucium</name>
    <dbReference type="NCBI Taxonomy" id="546365"/>
    <lineage>
        <taxon>Bacteria</taxon>
        <taxon>Bacillati</taxon>
        <taxon>Actinomycetota</taxon>
        <taxon>Actinomycetes</taxon>
        <taxon>Pseudonocardiales</taxon>
        <taxon>Pseudonocardiaceae</taxon>
        <taxon>Amycolatopsis</taxon>
    </lineage>
</organism>
<dbReference type="AlphaFoldDB" id="A0A154MXA9"/>
<evidence type="ECO:0000313" key="4">
    <source>
        <dbReference type="Proteomes" id="UP000076321"/>
    </source>
</evidence>
<reference evidence="2 4" key="1">
    <citation type="submission" date="2015-12" db="EMBL/GenBank/DDBJ databases">
        <title>Amycolatopsis regifaucium genome sequencing and assembly.</title>
        <authorList>
            <person name="Mayilraj S."/>
        </authorList>
    </citation>
    <scope>NUCLEOTIDE SEQUENCE [LARGE SCALE GENOMIC DNA]</scope>
    <source>
        <strain evidence="2 4">GY080</strain>
    </source>
</reference>
<dbReference type="InterPro" id="IPR010610">
    <property type="entry name" value="EryCIII-like_C"/>
</dbReference>
<dbReference type="Gene3D" id="3.40.50.2000">
    <property type="entry name" value="Glycogen Phosphorylase B"/>
    <property type="match status" value="2"/>
</dbReference>
<dbReference type="FunFam" id="3.40.50.2000:FF:000072">
    <property type="entry name" value="Glycosyl transferase"/>
    <property type="match status" value="1"/>
</dbReference>
<evidence type="ECO:0000313" key="3">
    <source>
        <dbReference type="EMBL" id="OKA11498.1"/>
    </source>
</evidence>
<dbReference type="PANTHER" id="PTHR48050:SF13">
    <property type="entry name" value="STEROL 3-BETA-GLUCOSYLTRANSFERASE UGT80A2"/>
    <property type="match status" value="1"/>
</dbReference>
<sequence>MVQVVLASIPMPGHLIPLLPIGQYLADKGYGVTVLTSQALEPLARDIVTTPGCRLHPLRGKAAFDGNRVLAEFPAMKDTPSGHRQVVVAPHEMFIPPIPEQFAAVQEILRTGNPAETVVVHDSFFHGTWPLPLGAPGLRPAGTIGIGVSVLALEDPCLAPFGFGVAPDYSPAGIERAGQLRVQLRQEFEPVQSHLDHVLAGLGAVKPAPYYWDAFSMLCDTFFQLSPPSLEYGRSQLPEHIELIGRPEPASMAAFEPPAWWQDVLMTERVVFVTQGTLNNVNHAALIGPTLDSLAGSDVLVVATFGGRPVPPDLTVPANARVISYLPYEMIFPYTSVFVTNGGFGGVQAALMAGIPMVVAGDTEDKPEVAMRVEYSGAGINLRTGLPTGSSVLAAVERVLREPTYRFRAKEIQDEYRASDTLARIRHEVDEMLAAAST</sequence>
<gene>
    <name evidence="3" type="ORF">ATP06_0201225</name>
    <name evidence="2" type="ORF">AVL48_20830</name>
</gene>
<accession>A0A154MXA9</accession>
<evidence type="ECO:0000313" key="5">
    <source>
        <dbReference type="Proteomes" id="UP000186883"/>
    </source>
</evidence>
<dbReference type="Proteomes" id="UP000186883">
    <property type="component" value="Unassembled WGS sequence"/>
</dbReference>
<comment type="caution">
    <text evidence="2">The sequence shown here is derived from an EMBL/GenBank/DDBJ whole genome shotgun (WGS) entry which is preliminary data.</text>
</comment>
<dbReference type="OrthoDB" id="6620093at2"/>
<dbReference type="Proteomes" id="UP000076321">
    <property type="component" value="Unassembled WGS sequence"/>
</dbReference>
<dbReference type="GO" id="GO:0016758">
    <property type="term" value="F:hexosyltransferase activity"/>
    <property type="evidence" value="ECO:0007669"/>
    <property type="project" value="UniProtKB-ARBA"/>
</dbReference>
<evidence type="ECO:0000313" key="2">
    <source>
        <dbReference type="EMBL" id="KZB88387.1"/>
    </source>
</evidence>
<dbReference type="RefSeq" id="WP_061990267.1">
    <property type="nucleotide sequence ID" value="NZ_FOPQ01000004.1"/>
</dbReference>
<dbReference type="SUPFAM" id="SSF53756">
    <property type="entry name" value="UDP-Glycosyltransferase/glycogen phosphorylase"/>
    <property type="match status" value="1"/>
</dbReference>
<proteinExistence type="predicted"/>
<dbReference type="InterPro" id="IPR050426">
    <property type="entry name" value="Glycosyltransferase_28"/>
</dbReference>
<dbReference type="InterPro" id="IPR002213">
    <property type="entry name" value="UDP_glucos_trans"/>
</dbReference>
<name>A0A154MXA9_9PSEU</name>
<protein>
    <recommendedName>
        <fullName evidence="1">Erythromycin biosynthesis protein CIII-like C-terminal domain-containing protein</fullName>
    </recommendedName>
</protein>